<dbReference type="InterPro" id="IPR006664">
    <property type="entry name" value="OMP_bac"/>
</dbReference>
<dbReference type="InterPro" id="IPR036737">
    <property type="entry name" value="OmpA-like_sf"/>
</dbReference>
<protein>
    <submittedName>
        <fullName evidence="13">Outer membrane beta-barrel protein</fullName>
    </submittedName>
</protein>
<evidence type="ECO:0000256" key="4">
    <source>
        <dbReference type="ARBA" id="ARBA00022692"/>
    </source>
</evidence>
<evidence type="ECO:0000256" key="5">
    <source>
        <dbReference type="ARBA" id="ARBA00023065"/>
    </source>
</evidence>
<keyword evidence="5" id="KW-0406">Ion transport</keyword>
<keyword evidence="2" id="KW-0813">Transport</keyword>
<dbReference type="PANTHER" id="PTHR30329">
    <property type="entry name" value="STATOR ELEMENT OF FLAGELLAR MOTOR COMPLEX"/>
    <property type="match status" value="1"/>
</dbReference>
<dbReference type="Gene3D" id="3.30.1330.60">
    <property type="entry name" value="OmpA-like domain"/>
    <property type="match status" value="1"/>
</dbReference>
<accession>A0ABU9DEG4</accession>
<organism evidence="13 14">
    <name type="scientific">Thermithiobacillus plumbiphilus</name>
    <dbReference type="NCBI Taxonomy" id="1729899"/>
    <lineage>
        <taxon>Bacteria</taxon>
        <taxon>Pseudomonadati</taxon>
        <taxon>Pseudomonadota</taxon>
        <taxon>Acidithiobacillia</taxon>
        <taxon>Acidithiobacillales</taxon>
        <taxon>Thermithiobacillaceae</taxon>
        <taxon>Thermithiobacillus</taxon>
    </lineage>
</organism>
<gene>
    <name evidence="13" type="ORF">WOB96_13855</name>
</gene>
<keyword evidence="11" id="KW-0732">Signal</keyword>
<dbReference type="CDD" id="cd07185">
    <property type="entry name" value="OmpA_C-like"/>
    <property type="match status" value="1"/>
</dbReference>
<evidence type="ECO:0000256" key="2">
    <source>
        <dbReference type="ARBA" id="ARBA00022448"/>
    </source>
</evidence>
<dbReference type="InterPro" id="IPR011250">
    <property type="entry name" value="OMP/PagP_B-barrel"/>
</dbReference>
<dbReference type="EMBL" id="JBBPCO010000017">
    <property type="protein sequence ID" value="MEK8090838.1"/>
    <property type="molecule type" value="Genomic_DNA"/>
</dbReference>
<comment type="subcellular location">
    <subcellularLocation>
        <location evidence="1">Cell outer membrane</location>
        <topology evidence="1">Multi-pass membrane protein</topology>
    </subcellularLocation>
</comment>
<feature type="domain" description="OmpA-like" evidence="12">
    <location>
        <begin position="253"/>
        <end position="381"/>
    </location>
</feature>
<dbReference type="SUPFAM" id="SSF103088">
    <property type="entry name" value="OmpA-like"/>
    <property type="match status" value="1"/>
</dbReference>
<dbReference type="Proteomes" id="UP001446205">
    <property type="component" value="Unassembled WGS sequence"/>
</dbReference>
<dbReference type="PROSITE" id="PS51123">
    <property type="entry name" value="OMPA_2"/>
    <property type="match status" value="1"/>
</dbReference>
<keyword evidence="14" id="KW-1185">Reference proteome</keyword>
<evidence type="ECO:0000256" key="8">
    <source>
        <dbReference type="ARBA" id="ARBA00023237"/>
    </source>
</evidence>
<keyword evidence="3" id="KW-1134">Transmembrane beta strand</keyword>
<dbReference type="InterPro" id="IPR006665">
    <property type="entry name" value="OmpA-like"/>
</dbReference>
<evidence type="ECO:0000256" key="6">
    <source>
        <dbReference type="ARBA" id="ARBA00023114"/>
    </source>
</evidence>
<dbReference type="Pfam" id="PF00691">
    <property type="entry name" value="OmpA"/>
    <property type="match status" value="1"/>
</dbReference>
<evidence type="ECO:0000313" key="14">
    <source>
        <dbReference type="Proteomes" id="UP001446205"/>
    </source>
</evidence>
<evidence type="ECO:0000256" key="7">
    <source>
        <dbReference type="ARBA" id="ARBA00023136"/>
    </source>
</evidence>
<dbReference type="PANTHER" id="PTHR30329:SF21">
    <property type="entry name" value="LIPOPROTEIN YIAD-RELATED"/>
    <property type="match status" value="1"/>
</dbReference>
<evidence type="ECO:0000256" key="1">
    <source>
        <dbReference type="ARBA" id="ARBA00004571"/>
    </source>
</evidence>
<evidence type="ECO:0000259" key="12">
    <source>
        <dbReference type="PROSITE" id="PS51123"/>
    </source>
</evidence>
<keyword evidence="8" id="KW-0998">Cell outer membrane</keyword>
<evidence type="ECO:0000313" key="13">
    <source>
        <dbReference type="EMBL" id="MEK8090838.1"/>
    </source>
</evidence>
<feature type="signal peptide" evidence="11">
    <location>
        <begin position="1"/>
        <end position="29"/>
    </location>
</feature>
<keyword evidence="7 9" id="KW-0472">Membrane</keyword>
<name>A0ABU9DEG4_9PROT</name>
<feature type="chain" id="PRO_5045137884" evidence="11">
    <location>
        <begin position="30"/>
        <end position="384"/>
    </location>
</feature>
<evidence type="ECO:0000256" key="10">
    <source>
        <dbReference type="RuleBase" id="RU003859"/>
    </source>
</evidence>
<keyword evidence="6" id="KW-0626">Porin</keyword>
<dbReference type="RefSeq" id="WP_341371894.1">
    <property type="nucleotide sequence ID" value="NZ_JBBPCO010000017.1"/>
</dbReference>
<comment type="caution">
    <text evidence="13">The sequence shown here is derived from an EMBL/GenBank/DDBJ whole genome shotgun (WGS) entry which is preliminary data.</text>
</comment>
<evidence type="ECO:0000256" key="3">
    <source>
        <dbReference type="ARBA" id="ARBA00022452"/>
    </source>
</evidence>
<dbReference type="InterPro" id="IPR000498">
    <property type="entry name" value="OmpA-like_TM_dom"/>
</dbReference>
<dbReference type="SUPFAM" id="SSF56925">
    <property type="entry name" value="OMPA-like"/>
    <property type="match status" value="1"/>
</dbReference>
<dbReference type="PRINTS" id="PR01021">
    <property type="entry name" value="OMPADOMAIN"/>
</dbReference>
<comment type="similarity">
    <text evidence="10">Belongs to the outer membrane OOP (TC 1.B.6) superfamily.</text>
</comment>
<evidence type="ECO:0000256" key="11">
    <source>
        <dbReference type="SAM" id="SignalP"/>
    </source>
</evidence>
<keyword evidence="4" id="KW-0812">Transmembrane</keyword>
<dbReference type="Pfam" id="PF01389">
    <property type="entry name" value="OmpA_membrane"/>
    <property type="match status" value="1"/>
</dbReference>
<dbReference type="InterPro" id="IPR050330">
    <property type="entry name" value="Bact_OuterMem_StrucFunc"/>
</dbReference>
<reference evidence="13 14" key="1">
    <citation type="submission" date="2024-04" db="EMBL/GenBank/DDBJ databases">
        <authorList>
            <person name="Abashina T."/>
            <person name="Shaikin A."/>
        </authorList>
    </citation>
    <scope>NUCLEOTIDE SEQUENCE [LARGE SCALE GENOMIC DNA]</scope>
    <source>
        <strain evidence="13 14">AAFK</strain>
    </source>
</reference>
<sequence>MKSVGINFAKTSTLGLAIIAAIISPVAMAADNGWYVGANIGQSRANIDDEGITRSLLQSGATSVSIQEDNRDLGYKIQAGYQFNRYLALEGGYFNLGKFSYTANTVPAGTLNGNIRIQGINLDAVGMLPLTQRFSALGRIGVNHAQSRDSFTGTGAVQVLDSNPRKTDTNYKFGVGVQYALNDALAMRAEAERYRIDDAVGNKGDVDLFSLGLIYRFGGTKPAPQVVAVNAPQQAAAMPAPVPQAVIATQPPAPRKKVAFSADSLFDFDKASIKPDGRLQLDKLAEDLKGTQFRVIKVTGHSDRIGTHDYNMKLSTQRAEAVKAYLVDHAGLAADKITATGVNGAEPVTSADTCVGDKATKALIDCLQPDRRVEVEVDALQAAK</sequence>
<dbReference type="Gene3D" id="2.40.160.20">
    <property type="match status" value="1"/>
</dbReference>
<proteinExistence type="inferred from homology"/>
<evidence type="ECO:0000256" key="9">
    <source>
        <dbReference type="PROSITE-ProRule" id="PRU00473"/>
    </source>
</evidence>